<sequence>MAFTNTTTRISISSCWHQCHHFCDDPHRAASTCWRRICAPPPDRQRGEQQIPTDTTTLIALGIGAVIVLWLVFSVLRKLFGLVLLAAIAAAAWFVWQNPEYLPMLQSFFGSR</sequence>
<keyword evidence="1" id="KW-0812">Transmembrane</keyword>
<organism evidence="2 3">
    <name type="scientific">Devosia albogilva</name>
    <dbReference type="NCBI Taxonomy" id="429726"/>
    <lineage>
        <taxon>Bacteria</taxon>
        <taxon>Pseudomonadati</taxon>
        <taxon>Pseudomonadota</taxon>
        <taxon>Alphaproteobacteria</taxon>
        <taxon>Hyphomicrobiales</taxon>
        <taxon>Devosiaceae</taxon>
        <taxon>Devosia</taxon>
    </lineage>
</organism>
<keyword evidence="3" id="KW-1185">Reference proteome</keyword>
<proteinExistence type="predicted"/>
<keyword evidence="1" id="KW-0472">Membrane</keyword>
<feature type="transmembrane region" description="Helical" evidence="1">
    <location>
        <begin position="55"/>
        <end position="73"/>
    </location>
</feature>
<keyword evidence="1" id="KW-1133">Transmembrane helix</keyword>
<dbReference type="EMBL" id="JBHUNP010000001">
    <property type="protein sequence ID" value="MFD2646914.1"/>
    <property type="molecule type" value="Genomic_DNA"/>
</dbReference>
<dbReference type="RefSeq" id="WP_386831924.1">
    <property type="nucleotide sequence ID" value="NZ_JBHUNP010000001.1"/>
</dbReference>
<evidence type="ECO:0000313" key="3">
    <source>
        <dbReference type="Proteomes" id="UP001597521"/>
    </source>
</evidence>
<evidence type="ECO:0000313" key="2">
    <source>
        <dbReference type="EMBL" id="MFD2646914.1"/>
    </source>
</evidence>
<reference evidence="3" key="1">
    <citation type="journal article" date="2019" name="Int. J. Syst. Evol. Microbiol.">
        <title>The Global Catalogue of Microorganisms (GCM) 10K type strain sequencing project: providing services to taxonomists for standard genome sequencing and annotation.</title>
        <authorList>
            <consortium name="The Broad Institute Genomics Platform"/>
            <consortium name="The Broad Institute Genome Sequencing Center for Infectious Disease"/>
            <person name="Wu L."/>
            <person name="Ma J."/>
        </authorList>
    </citation>
    <scope>NUCLEOTIDE SEQUENCE [LARGE SCALE GENOMIC DNA]</scope>
    <source>
        <strain evidence="3">CCM 7427</strain>
    </source>
</reference>
<feature type="transmembrane region" description="Helical" evidence="1">
    <location>
        <begin position="79"/>
        <end position="96"/>
    </location>
</feature>
<dbReference type="Proteomes" id="UP001597521">
    <property type="component" value="Unassembled WGS sequence"/>
</dbReference>
<evidence type="ECO:0000256" key="1">
    <source>
        <dbReference type="SAM" id="Phobius"/>
    </source>
</evidence>
<comment type="caution">
    <text evidence="2">The sequence shown here is derived from an EMBL/GenBank/DDBJ whole genome shotgun (WGS) entry which is preliminary data.</text>
</comment>
<gene>
    <name evidence="2" type="ORF">ACFSX5_03790</name>
</gene>
<protein>
    <submittedName>
        <fullName evidence="2">Uncharacterized protein</fullName>
    </submittedName>
</protein>
<accession>A0ABW5QHS6</accession>
<name>A0ABW5QHS6_9HYPH</name>